<comment type="caution">
    <text evidence="2">The sequence shown here is derived from an EMBL/GenBank/DDBJ whole genome shotgun (WGS) entry which is preliminary data.</text>
</comment>
<evidence type="ECO:0000256" key="1">
    <source>
        <dbReference type="SAM" id="Phobius"/>
    </source>
</evidence>
<proteinExistence type="predicted"/>
<dbReference type="EMBL" id="LAZR01000116">
    <property type="protein sequence ID" value="KKN89788.1"/>
    <property type="molecule type" value="Genomic_DNA"/>
</dbReference>
<feature type="transmembrane region" description="Helical" evidence="1">
    <location>
        <begin position="6"/>
        <end position="23"/>
    </location>
</feature>
<dbReference type="AlphaFoldDB" id="A0A0F9XDE7"/>
<keyword evidence="1" id="KW-0812">Transmembrane</keyword>
<reference evidence="2" key="1">
    <citation type="journal article" date="2015" name="Nature">
        <title>Complex archaea that bridge the gap between prokaryotes and eukaryotes.</title>
        <authorList>
            <person name="Spang A."/>
            <person name="Saw J.H."/>
            <person name="Jorgensen S.L."/>
            <person name="Zaremba-Niedzwiedzka K."/>
            <person name="Martijn J."/>
            <person name="Lind A.E."/>
            <person name="van Eijk R."/>
            <person name="Schleper C."/>
            <person name="Guy L."/>
            <person name="Ettema T.J."/>
        </authorList>
    </citation>
    <scope>NUCLEOTIDE SEQUENCE</scope>
</reference>
<evidence type="ECO:0000313" key="2">
    <source>
        <dbReference type="EMBL" id="KKN89788.1"/>
    </source>
</evidence>
<name>A0A0F9XDE7_9ZZZZ</name>
<accession>A0A0F9XDE7</accession>
<sequence length="55" mass="6373">MIELSIISIMFFAAGFGWGWILRKRWIDYGLKKLQQKASACLKDDSEKRNKGLIP</sequence>
<protein>
    <submittedName>
        <fullName evidence="2">Uncharacterized protein</fullName>
    </submittedName>
</protein>
<organism evidence="2">
    <name type="scientific">marine sediment metagenome</name>
    <dbReference type="NCBI Taxonomy" id="412755"/>
    <lineage>
        <taxon>unclassified sequences</taxon>
        <taxon>metagenomes</taxon>
        <taxon>ecological metagenomes</taxon>
    </lineage>
</organism>
<keyword evidence="1" id="KW-0472">Membrane</keyword>
<gene>
    <name evidence="2" type="ORF">LCGC14_0236360</name>
</gene>
<keyword evidence="1" id="KW-1133">Transmembrane helix</keyword>